<organism evidence="4 5">
    <name type="scientific">Gossypium hirsutum</name>
    <name type="common">Upland cotton</name>
    <name type="synonym">Gossypium mexicanum</name>
    <dbReference type="NCBI Taxonomy" id="3635"/>
    <lineage>
        <taxon>Eukaryota</taxon>
        <taxon>Viridiplantae</taxon>
        <taxon>Streptophyta</taxon>
        <taxon>Embryophyta</taxon>
        <taxon>Tracheophyta</taxon>
        <taxon>Spermatophyta</taxon>
        <taxon>Magnoliopsida</taxon>
        <taxon>eudicotyledons</taxon>
        <taxon>Gunneridae</taxon>
        <taxon>Pentapetalae</taxon>
        <taxon>rosids</taxon>
        <taxon>malvids</taxon>
        <taxon>Malvales</taxon>
        <taxon>Malvaceae</taxon>
        <taxon>Malvoideae</taxon>
        <taxon>Gossypium</taxon>
    </lineage>
</organism>
<dbReference type="KEGG" id="ghi:107887844"/>
<feature type="domain" description="CCHC-type" evidence="3">
    <location>
        <begin position="291"/>
        <end position="306"/>
    </location>
</feature>
<dbReference type="AlphaFoldDB" id="A0A1U8HW43"/>
<dbReference type="SMART" id="SM00343">
    <property type="entry name" value="ZnF_C2HC"/>
    <property type="match status" value="1"/>
</dbReference>
<name>A0A1U8HW43_GOSHI</name>
<feature type="compositionally biased region" description="Polar residues" evidence="2">
    <location>
        <begin position="253"/>
        <end position="264"/>
    </location>
</feature>
<protein>
    <recommendedName>
        <fullName evidence="3">CCHC-type domain-containing protein</fullName>
    </recommendedName>
</protein>
<evidence type="ECO:0000256" key="2">
    <source>
        <dbReference type="SAM" id="MobiDB-lite"/>
    </source>
</evidence>
<evidence type="ECO:0000313" key="4">
    <source>
        <dbReference type="Proteomes" id="UP000818029"/>
    </source>
</evidence>
<dbReference type="PROSITE" id="PS50158">
    <property type="entry name" value="ZF_CCHC"/>
    <property type="match status" value="1"/>
</dbReference>
<accession>A0A1U8HW43</accession>
<reference evidence="4" key="1">
    <citation type="journal article" date="2020" name="Nat. Genet.">
        <title>Genomic diversifications of five Gossypium allopolyploid species and their impact on cotton improvement.</title>
        <authorList>
            <person name="Chen Z.J."/>
            <person name="Sreedasyam A."/>
            <person name="Ando A."/>
            <person name="Song Q."/>
            <person name="De Santiago L.M."/>
            <person name="Hulse-Kemp A.M."/>
            <person name="Ding M."/>
            <person name="Ye W."/>
            <person name="Kirkbride R.C."/>
            <person name="Jenkins J."/>
            <person name="Plott C."/>
            <person name="Lovell J."/>
            <person name="Lin Y.M."/>
            <person name="Vaughn R."/>
            <person name="Liu B."/>
            <person name="Simpson S."/>
            <person name="Scheffler B.E."/>
            <person name="Wen L."/>
            <person name="Saski C.A."/>
            <person name="Grover C.E."/>
            <person name="Hu G."/>
            <person name="Conover J.L."/>
            <person name="Carlson J.W."/>
            <person name="Shu S."/>
            <person name="Boston L.B."/>
            <person name="Williams M."/>
            <person name="Peterson D.G."/>
            <person name="McGee K."/>
            <person name="Jones D.C."/>
            <person name="Wendel J.F."/>
            <person name="Stelly D.M."/>
            <person name="Grimwood J."/>
            <person name="Schmutz J."/>
        </authorList>
    </citation>
    <scope>NUCLEOTIDE SEQUENCE [LARGE SCALE GENOMIC DNA]</scope>
    <source>
        <strain evidence="4">cv. TM-1</strain>
    </source>
</reference>
<keyword evidence="1" id="KW-0863">Zinc-finger</keyword>
<dbReference type="InterPro" id="IPR005162">
    <property type="entry name" value="Retrotrans_gag_dom"/>
</dbReference>
<evidence type="ECO:0000313" key="5">
    <source>
        <dbReference type="RefSeq" id="XP_016667559.2"/>
    </source>
</evidence>
<dbReference type="GO" id="GO:0008270">
    <property type="term" value="F:zinc ion binding"/>
    <property type="evidence" value="ECO:0007669"/>
    <property type="project" value="UniProtKB-KW"/>
</dbReference>
<dbReference type="GeneID" id="107887844"/>
<evidence type="ECO:0000259" key="3">
    <source>
        <dbReference type="PROSITE" id="PS50158"/>
    </source>
</evidence>
<keyword evidence="4" id="KW-1185">Reference proteome</keyword>
<sequence length="337" mass="38728">MSGGREEAKAAFFEMMDEWFREYMRSHPEIPRPPPPAAQLEGAPWVVEPMRLGKAPVDKLKKYEAKEFKATLDDDPERAKFWLENTMRVLDDLSCTLEESLKCAVSLLKDTAYNWWKTISSVVQRKTITWEFFQAEFEKKFISQRFLDQKQKEFLELKQGDKTMSEYEKELVRLSQYANEWVLIEVEMCKHFGEAEGLNNKRKQAKREARVSSKKTSSKAHSFPTKKSRSRQDHSTSSVGYLGSAKSSKLHNPKSSSLSDTSVASIDDQRSKCMSCNKFHFGECRMKSGSCYRCGSLDHFLRDCPERSNREVEPASKSIALNSQSRPPRPAETANDS</sequence>
<dbReference type="InterPro" id="IPR001878">
    <property type="entry name" value="Znf_CCHC"/>
</dbReference>
<proteinExistence type="predicted"/>
<feature type="region of interest" description="Disordered" evidence="2">
    <location>
        <begin position="307"/>
        <end position="337"/>
    </location>
</feature>
<dbReference type="PANTHER" id="PTHR34482">
    <property type="entry name" value="DNA DAMAGE-INDUCIBLE PROTEIN 1-LIKE"/>
    <property type="match status" value="1"/>
</dbReference>
<dbReference type="Gene3D" id="4.10.60.10">
    <property type="entry name" value="Zinc finger, CCHC-type"/>
    <property type="match status" value="1"/>
</dbReference>
<dbReference type="GO" id="GO:0003676">
    <property type="term" value="F:nucleic acid binding"/>
    <property type="evidence" value="ECO:0007669"/>
    <property type="project" value="InterPro"/>
</dbReference>
<dbReference type="Proteomes" id="UP000818029">
    <property type="component" value="Chromosome A03"/>
</dbReference>
<dbReference type="PaxDb" id="3635-A0A1U8HW43"/>
<feature type="compositionally biased region" description="Basic residues" evidence="2">
    <location>
        <begin position="212"/>
        <end position="229"/>
    </location>
</feature>
<keyword evidence="1" id="KW-0479">Metal-binding</keyword>
<reference evidence="5" key="2">
    <citation type="submission" date="2025-08" db="UniProtKB">
        <authorList>
            <consortium name="RefSeq"/>
        </authorList>
    </citation>
    <scope>IDENTIFICATION</scope>
</reference>
<dbReference type="Pfam" id="PF03732">
    <property type="entry name" value="Retrotrans_gag"/>
    <property type="match status" value="1"/>
</dbReference>
<dbReference type="PANTHER" id="PTHR34482:SF36">
    <property type="entry name" value="RETROTRANSPOSON GAG DOMAIN-CONTAINING PROTEIN"/>
    <property type="match status" value="1"/>
</dbReference>
<dbReference type="Pfam" id="PF00098">
    <property type="entry name" value="zf-CCHC"/>
    <property type="match status" value="1"/>
</dbReference>
<feature type="region of interest" description="Disordered" evidence="2">
    <location>
        <begin position="200"/>
        <end position="264"/>
    </location>
</feature>
<gene>
    <name evidence="5" type="primary">LOC107887844</name>
</gene>
<keyword evidence="1" id="KW-0862">Zinc</keyword>
<evidence type="ECO:0000256" key="1">
    <source>
        <dbReference type="PROSITE-ProRule" id="PRU00047"/>
    </source>
</evidence>
<dbReference type="RefSeq" id="XP_016667559.2">
    <property type="nucleotide sequence ID" value="XM_016812070.2"/>
</dbReference>